<gene>
    <name evidence="1" type="ORF">NCTC13940_01547</name>
</gene>
<accession>A0A2X3HFW3</accession>
<name>A0A2X3HFW3_9LIST</name>
<protein>
    <submittedName>
        <fullName evidence="1">Uncharacterized protein</fullName>
    </submittedName>
</protein>
<reference evidence="1 2" key="1">
    <citation type="submission" date="2018-06" db="EMBL/GenBank/DDBJ databases">
        <authorList>
            <consortium name="Pathogen Informatics"/>
            <person name="Doyle S."/>
        </authorList>
    </citation>
    <scope>NUCLEOTIDE SEQUENCE [LARGE SCALE GENOMIC DNA]</scope>
    <source>
        <strain evidence="1 2">NCTC13940</strain>
    </source>
</reference>
<organism evidence="1 2">
    <name type="scientific">Listeria fleischmannii subsp. fleischmannii</name>
    <dbReference type="NCBI Taxonomy" id="1671902"/>
    <lineage>
        <taxon>Bacteria</taxon>
        <taxon>Bacillati</taxon>
        <taxon>Bacillota</taxon>
        <taxon>Bacilli</taxon>
        <taxon>Bacillales</taxon>
        <taxon>Listeriaceae</taxon>
        <taxon>Listeria</taxon>
    </lineage>
</organism>
<proteinExistence type="predicted"/>
<dbReference type="Proteomes" id="UP000250257">
    <property type="component" value="Unassembled WGS sequence"/>
</dbReference>
<dbReference type="AlphaFoldDB" id="A0A2X3HFW3"/>
<evidence type="ECO:0000313" key="1">
    <source>
        <dbReference type="EMBL" id="SQC69545.1"/>
    </source>
</evidence>
<sequence>MAGIWNWLNSTKLFDDGQINLSVLKQLIDFLF</sequence>
<dbReference type="EMBL" id="UAWT01000016">
    <property type="protein sequence ID" value="SQC69545.1"/>
    <property type="molecule type" value="Genomic_DNA"/>
</dbReference>
<evidence type="ECO:0000313" key="2">
    <source>
        <dbReference type="Proteomes" id="UP000250257"/>
    </source>
</evidence>
<dbReference type="STRING" id="1214117.LFLEISCH_03975"/>